<evidence type="ECO:0000256" key="1">
    <source>
        <dbReference type="SAM" id="MobiDB-lite"/>
    </source>
</evidence>
<gene>
    <name evidence="2" type="ORF">BC936DRAFT_144236</name>
</gene>
<dbReference type="Proteomes" id="UP000268093">
    <property type="component" value="Unassembled WGS sequence"/>
</dbReference>
<comment type="caution">
    <text evidence="2">The sequence shown here is derived from an EMBL/GenBank/DDBJ whole genome shotgun (WGS) entry which is preliminary data.</text>
</comment>
<reference evidence="2 3" key="1">
    <citation type="journal article" date="2018" name="New Phytol.">
        <title>Phylogenomics of Endogonaceae and evolution of mycorrhizas within Mucoromycota.</title>
        <authorList>
            <person name="Chang Y."/>
            <person name="Desiro A."/>
            <person name="Na H."/>
            <person name="Sandor L."/>
            <person name="Lipzen A."/>
            <person name="Clum A."/>
            <person name="Barry K."/>
            <person name="Grigoriev I.V."/>
            <person name="Martin F.M."/>
            <person name="Stajich J.E."/>
            <person name="Smith M.E."/>
            <person name="Bonito G."/>
            <person name="Spatafora J.W."/>
        </authorList>
    </citation>
    <scope>NUCLEOTIDE SEQUENCE [LARGE SCALE GENOMIC DNA]</scope>
    <source>
        <strain evidence="2 3">GMNB39</strain>
    </source>
</reference>
<name>A0A433DCW0_9FUNG</name>
<dbReference type="EMBL" id="RBNI01003134">
    <property type="protein sequence ID" value="RUP48655.1"/>
    <property type="molecule type" value="Genomic_DNA"/>
</dbReference>
<feature type="region of interest" description="Disordered" evidence="1">
    <location>
        <begin position="55"/>
        <end position="77"/>
    </location>
</feature>
<organism evidence="2 3">
    <name type="scientific">Jimgerdemannia flammicorona</name>
    <dbReference type="NCBI Taxonomy" id="994334"/>
    <lineage>
        <taxon>Eukaryota</taxon>
        <taxon>Fungi</taxon>
        <taxon>Fungi incertae sedis</taxon>
        <taxon>Mucoromycota</taxon>
        <taxon>Mucoromycotina</taxon>
        <taxon>Endogonomycetes</taxon>
        <taxon>Endogonales</taxon>
        <taxon>Endogonaceae</taxon>
        <taxon>Jimgerdemannia</taxon>
    </lineage>
</organism>
<dbReference type="AlphaFoldDB" id="A0A433DCW0"/>
<sequence length="77" mass="8280">MVASDRETRIWCHVTGAGGDFSGVAGPAGVVHVGSCQQIGVRAYHAIAHQCLDEDKSVPYKDTTQNPPRPLHNNKQV</sequence>
<evidence type="ECO:0000313" key="2">
    <source>
        <dbReference type="EMBL" id="RUP48655.1"/>
    </source>
</evidence>
<accession>A0A433DCW0</accession>
<protein>
    <submittedName>
        <fullName evidence="2">Uncharacterized protein</fullName>
    </submittedName>
</protein>
<evidence type="ECO:0000313" key="3">
    <source>
        <dbReference type="Proteomes" id="UP000268093"/>
    </source>
</evidence>
<proteinExistence type="predicted"/>
<keyword evidence="3" id="KW-1185">Reference proteome</keyword>